<evidence type="ECO:0000256" key="4">
    <source>
        <dbReference type="ARBA" id="ARBA00022692"/>
    </source>
</evidence>
<keyword evidence="4 10" id="KW-0812">Transmembrane</keyword>
<evidence type="ECO:0000256" key="5">
    <source>
        <dbReference type="ARBA" id="ARBA00022725"/>
    </source>
</evidence>
<evidence type="ECO:0000256" key="6">
    <source>
        <dbReference type="ARBA" id="ARBA00022989"/>
    </source>
</evidence>
<accession>A0A026WU08</accession>
<dbReference type="GO" id="GO:0007165">
    <property type="term" value="P:signal transduction"/>
    <property type="evidence" value="ECO:0007669"/>
    <property type="project" value="UniProtKB-KW"/>
</dbReference>
<feature type="transmembrane region" description="Helical" evidence="10">
    <location>
        <begin position="63"/>
        <end position="85"/>
    </location>
</feature>
<feature type="transmembrane region" description="Helical" evidence="10">
    <location>
        <begin position="163"/>
        <end position="186"/>
    </location>
</feature>
<dbReference type="AlphaFoldDB" id="A0A026WU08"/>
<dbReference type="PANTHER" id="PTHR21137:SF35">
    <property type="entry name" value="ODORANT RECEPTOR 19A-RELATED"/>
    <property type="match status" value="1"/>
</dbReference>
<dbReference type="Pfam" id="PF02949">
    <property type="entry name" value="7tm_6"/>
    <property type="match status" value="1"/>
</dbReference>
<evidence type="ECO:0000256" key="3">
    <source>
        <dbReference type="ARBA" id="ARBA00022606"/>
    </source>
</evidence>
<evidence type="ECO:0000256" key="1">
    <source>
        <dbReference type="ARBA" id="ARBA00004651"/>
    </source>
</evidence>
<feature type="transmembrane region" description="Helical" evidence="10">
    <location>
        <begin position="127"/>
        <end position="151"/>
    </location>
</feature>
<dbReference type="Proteomes" id="UP000053097">
    <property type="component" value="Unassembled WGS sequence"/>
</dbReference>
<keyword evidence="13" id="KW-1185">Reference proteome</keyword>
<evidence type="ECO:0000256" key="10">
    <source>
        <dbReference type="RuleBase" id="RU351113"/>
    </source>
</evidence>
<evidence type="ECO:0000313" key="11">
    <source>
        <dbReference type="EMBL" id="EZA59463.1"/>
    </source>
</evidence>
<evidence type="ECO:0000313" key="13">
    <source>
        <dbReference type="Proteomes" id="UP000053097"/>
    </source>
</evidence>
<evidence type="ECO:0000256" key="7">
    <source>
        <dbReference type="ARBA" id="ARBA00023136"/>
    </source>
</evidence>
<keyword evidence="9 10" id="KW-0807">Transducer</keyword>
<evidence type="ECO:0000256" key="2">
    <source>
        <dbReference type="ARBA" id="ARBA00022475"/>
    </source>
</evidence>
<dbReference type="OrthoDB" id="6597368at2759"/>
<feature type="transmembrane region" description="Helical" evidence="10">
    <location>
        <begin position="291"/>
        <end position="308"/>
    </location>
</feature>
<evidence type="ECO:0000256" key="9">
    <source>
        <dbReference type="ARBA" id="ARBA00023224"/>
    </source>
</evidence>
<sequence length="382" mass="43799">MQILSLNFLMYTVGGIWRPIKWCSSGLKVLYNIFTILVLLSLYFLVLTQFLDIVLIVDNIDDFTTNSLMLLTIVAVCCKATLVVVRRNAIINLVRMLLKDPYKLRDADEMAIQRKFDTFIRSYSIKYSLLCTTSLTGVTIGSVLNIIQGYLPYRVWLPYDSNIATMFWITSMQQIISLIFATVINVGTETLISGFILQTCAQIEIFQNRLHKLMINQTTAYMKQSLASSCKGTSIFSEYIRHHLKIYEYAKTVNIIFNPIFFVQFFSSIIVLCTSVYYLSQHITESGSATFIVYTIGMFVQIYIYCWSGNEAILKSTSVGDVIYQLDWHLLSVSEKKDLLMIMIRTTIPIKFTSSFLITLSHESYSNILKTSYSAFNLLQRS</sequence>
<evidence type="ECO:0000256" key="8">
    <source>
        <dbReference type="ARBA" id="ARBA00023170"/>
    </source>
</evidence>
<keyword evidence="5 10" id="KW-0552">Olfaction</keyword>
<reference evidence="12" key="2">
    <citation type="journal article" date="2018" name="Genome Res.">
        <title>The genomic architecture and molecular evolution of ant odorant receptors.</title>
        <authorList>
            <person name="McKenzie S.K."/>
            <person name="Kronauer D.J.C."/>
        </authorList>
    </citation>
    <scope>NUCLEOTIDE SEQUENCE [LARGE SCALE GENOMIC DNA]</scope>
    <source>
        <strain evidence="12">Clonal line C1</strain>
    </source>
</reference>
<dbReference type="GO" id="GO:0005886">
    <property type="term" value="C:plasma membrane"/>
    <property type="evidence" value="ECO:0007669"/>
    <property type="project" value="UniProtKB-SubCell"/>
</dbReference>
<keyword evidence="2" id="KW-1003">Cell membrane</keyword>
<keyword evidence="8 10" id="KW-0675">Receptor</keyword>
<dbReference type="OMA" id="LSECIHH"/>
<feature type="transmembrane region" description="Helical" evidence="10">
    <location>
        <begin position="29"/>
        <end position="51"/>
    </location>
</feature>
<dbReference type="InterPro" id="IPR004117">
    <property type="entry name" value="7tm6_olfct_rcpt"/>
</dbReference>
<keyword evidence="3 10" id="KW-0716">Sensory transduction</keyword>
<comment type="similarity">
    <text evidence="10">Belongs to the insect chemoreceptor superfamily. Heteromeric odorant receptor channel (TC 1.A.69) family.</text>
</comment>
<keyword evidence="6 10" id="KW-1133">Transmembrane helix</keyword>
<comment type="subcellular location">
    <subcellularLocation>
        <location evidence="1 10">Cell membrane</location>
        <topology evidence="1 10">Multi-pass membrane protein</topology>
    </subcellularLocation>
</comment>
<organism evidence="11 13">
    <name type="scientific">Ooceraea biroi</name>
    <name type="common">Clonal raider ant</name>
    <name type="synonym">Cerapachys biroi</name>
    <dbReference type="NCBI Taxonomy" id="2015173"/>
    <lineage>
        <taxon>Eukaryota</taxon>
        <taxon>Metazoa</taxon>
        <taxon>Ecdysozoa</taxon>
        <taxon>Arthropoda</taxon>
        <taxon>Hexapoda</taxon>
        <taxon>Insecta</taxon>
        <taxon>Pterygota</taxon>
        <taxon>Neoptera</taxon>
        <taxon>Endopterygota</taxon>
        <taxon>Hymenoptera</taxon>
        <taxon>Apocrita</taxon>
        <taxon>Aculeata</taxon>
        <taxon>Formicoidea</taxon>
        <taxon>Formicidae</taxon>
        <taxon>Dorylinae</taxon>
        <taxon>Ooceraea</taxon>
    </lineage>
</organism>
<dbReference type="GO" id="GO:0005549">
    <property type="term" value="F:odorant binding"/>
    <property type="evidence" value="ECO:0007669"/>
    <property type="project" value="InterPro"/>
</dbReference>
<evidence type="ECO:0000313" key="12">
    <source>
        <dbReference type="EMBL" id="RLU16650.1"/>
    </source>
</evidence>
<protein>
    <recommendedName>
        <fullName evidence="10">Odorant receptor</fullName>
    </recommendedName>
</protein>
<dbReference type="GO" id="GO:0004984">
    <property type="term" value="F:olfactory receptor activity"/>
    <property type="evidence" value="ECO:0007669"/>
    <property type="project" value="InterPro"/>
</dbReference>
<gene>
    <name evidence="12" type="ORF">DMN91_010718</name>
    <name evidence="11" type="ORF">X777_00306</name>
</gene>
<comment type="caution">
    <text evidence="10">Lacks conserved residue(s) required for the propagation of feature annotation.</text>
</comment>
<reference evidence="12" key="3">
    <citation type="submission" date="2018-07" db="EMBL/GenBank/DDBJ databases">
        <authorList>
            <person name="Mckenzie S.K."/>
            <person name="Kronauer D.J.C."/>
        </authorList>
    </citation>
    <scope>NUCLEOTIDE SEQUENCE</scope>
    <source>
        <strain evidence="12">Clonal line C1</strain>
    </source>
</reference>
<dbReference type="EMBL" id="QOIP01000011">
    <property type="protein sequence ID" value="RLU16650.1"/>
    <property type="molecule type" value="Genomic_DNA"/>
</dbReference>
<dbReference type="Proteomes" id="UP000279307">
    <property type="component" value="Chromosome 11"/>
</dbReference>
<dbReference type="PANTHER" id="PTHR21137">
    <property type="entry name" value="ODORANT RECEPTOR"/>
    <property type="match status" value="1"/>
</dbReference>
<feature type="transmembrane region" description="Helical" evidence="10">
    <location>
        <begin position="255"/>
        <end position="279"/>
    </location>
</feature>
<reference evidence="11 13" key="1">
    <citation type="journal article" date="2014" name="Curr. Biol.">
        <title>The genome of the clonal raider ant Cerapachys biroi.</title>
        <authorList>
            <person name="Oxley P.R."/>
            <person name="Ji L."/>
            <person name="Fetter-Pruneda I."/>
            <person name="McKenzie S.K."/>
            <person name="Li C."/>
            <person name="Hu H."/>
            <person name="Zhang G."/>
            <person name="Kronauer D.J."/>
        </authorList>
    </citation>
    <scope>NUCLEOTIDE SEQUENCE [LARGE SCALE GENOMIC DNA]</scope>
</reference>
<name>A0A026WU08_OOCBI</name>
<dbReference type="EMBL" id="KK107105">
    <property type="protein sequence ID" value="EZA59463.1"/>
    <property type="molecule type" value="Genomic_DNA"/>
</dbReference>
<proteinExistence type="inferred from homology"/>
<keyword evidence="7 10" id="KW-0472">Membrane</keyword>